<dbReference type="RefSeq" id="WP_157004074.1">
    <property type="nucleotide sequence ID" value="NZ_BAAAUP010000002.1"/>
</dbReference>
<protein>
    <submittedName>
        <fullName evidence="4">1,5-anhydro-D-fructose reductase</fullName>
        <ecNumber evidence="4">1.1.1.292</ecNumber>
    </submittedName>
</protein>
<dbReference type="EMBL" id="JYIZ01000057">
    <property type="protein sequence ID" value="KJL37603.1"/>
    <property type="molecule type" value="Genomic_DNA"/>
</dbReference>
<dbReference type="Pfam" id="PF22725">
    <property type="entry name" value="GFO_IDH_MocA_C3"/>
    <property type="match status" value="1"/>
</dbReference>
<keyword evidence="4" id="KW-0560">Oxidoreductase</keyword>
<dbReference type="Proteomes" id="UP000033956">
    <property type="component" value="Unassembled WGS sequence"/>
</dbReference>
<dbReference type="InterPro" id="IPR051450">
    <property type="entry name" value="Gfo/Idh/MocA_Oxidoreductases"/>
</dbReference>
<dbReference type="AlphaFoldDB" id="A0A0M2H213"/>
<organism evidence="4 5">
    <name type="scientific">Microbacterium terrae</name>
    <dbReference type="NCBI Taxonomy" id="69369"/>
    <lineage>
        <taxon>Bacteria</taxon>
        <taxon>Bacillati</taxon>
        <taxon>Actinomycetota</taxon>
        <taxon>Actinomycetes</taxon>
        <taxon>Micrococcales</taxon>
        <taxon>Microbacteriaceae</taxon>
        <taxon>Microbacterium</taxon>
    </lineage>
</organism>
<dbReference type="PANTHER" id="PTHR43377:SF1">
    <property type="entry name" value="BILIVERDIN REDUCTASE A"/>
    <property type="match status" value="1"/>
</dbReference>
<dbReference type="InterPro" id="IPR036291">
    <property type="entry name" value="NAD(P)-bd_dom_sf"/>
</dbReference>
<comment type="caution">
    <text evidence="4">The sequence shown here is derived from an EMBL/GenBank/DDBJ whole genome shotgun (WGS) entry which is preliminary data.</text>
</comment>
<evidence type="ECO:0000259" key="2">
    <source>
        <dbReference type="Pfam" id="PF01408"/>
    </source>
</evidence>
<name>A0A0M2H213_9MICO</name>
<dbReference type="SUPFAM" id="SSF51735">
    <property type="entry name" value="NAD(P)-binding Rossmann-fold domains"/>
    <property type="match status" value="1"/>
</dbReference>
<dbReference type="GO" id="GO:0000166">
    <property type="term" value="F:nucleotide binding"/>
    <property type="evidence" value="ECO:0007669"/>
    <property type="project" value="InterPro"/>
</dbReference>
<accession>A0A0M2H213</accession>
<evidence type="ECO:0000313" key="5">
    <source>
        <dbReference type="Proteomes" id="UP000033956"/>
    </source>
</evidence>
<feature type="domain" description="GFO/IDH/MocA-like oxidoreductase" evidence="3">
    <location>
        <begin position="166"/>
        <end position="231"/>
    </location>
</feature>
<dbReference type="STRING" id="92835.RS81_03360"/>
<dbReference type="GO" id="GO:0033712">
    <property type="term" value="F:1,5-anhydro-D-fructose reductase (1,5-anhydro-D-mannitol-forming) activity"/>
    <property type="evidence" value="ECO:0007669"/>
    <property type="project" value="UniProtKB-EC"/>
</dbReference>
<dbReference type="Pfam" id="PF01408">
    <property type="entry name" value="GFO_IDH_MocA"/>
    <property type="match status" value="1"/>
</dbReference>
<proteinExistence type="predicted"/>
<evidence type="ECO:0000259" key="3">
    <source>
        <dbReference type="Pfam" id="PF22725"/>
    </source>
</evidence>
<keyword evidence="5" id="KW-1185">Reference proteome</keyword>
<dbReference type="InterPro" id="IPR000683">
    <property type="entry name" value="Gfo/Idh/MocA-like_OxRdtase_N"/>
</dbReference>
<dbReference type="SUPFAM" id="SSF55347">
    <property type="entry name" value="Glyceraldehyde-3-phosphate dehydrogenase-like, C-terminal domain"/>
    <property type="match status" value="1"/>
</dbReference>
<gene>
    <name evidence="4" type="primary">afr_7</name>
    <name evidence="4" type="ORF">RS81_03360</name>
</gene>
<sequence>MRDVVIVGAGGMGRAWAGAIQSRDDARVVGVVDIVDGAAERMIADRGLSAVAHRSIDSALAAPVDLVVNATIPEAHYDVSAAALRAGVPVLSEKPVVPTVEEALRLAALSDLTGTPLSTSQSRSFSAGMSAFAAAVDEVGGTQQLSAQFFEGPRFGGFRDEMPHPLLVDMAIHTLDAARLLIGSRPESVYCEEFNPDWSWYEGDASAIAVFSFAGGARFTYDGSWCADGARTSWNGLWRAGGPHGAVSWDGETVVERHVRDEDARPLALPEGELEALDATLEQFLREVDGGPASWGGVRTNVWTLAMVEGAVLSAGSGRRVSMAEVFRAAHAAALRAADPDVREVLESWPDPWPPAR</sequence>
<reference evidence="4 5" key="1">
    <citation type="submission" date="2015-02" db="EMBL/GenBank/DDBJ databases">
        <title>Draft genome sequences of ten Microbacterium spp. with emphasis on heavy metal contaminated environments.</title>
        <authorList>
            <person name="Corretto E."/>
        </authorList>
    </citation>
    <scope>NUCLEOTIDE SEQUENCE [LARGE SCALE GENOMIC DNA]</scope>
    <source>
        <strain evidence="4 5">DSM 12510</strain>
    </source>
</reference>
<evidence type="ECO:0000256" key="1">
    <source>
        <dbReference type="ARBA" id="ARBA00023027"/>
    </source>
</evidence>
<dbReference type="EC" id="1.1.1.292" evidence="4"/>
<dbReference type="Gene3D" id="3.40.50.720">
    <property type="entry name" value="NAD(P)-binding Rossmann-like Domain"/>
    <property type="match status" value="1"/>
</dbReference>
<dbReference type="InterPro" id="IPR055170">
    <property type="entry name" value="GFO_IDH_MocA-like_dom"/>
</dbReference>
<dbReference type="Gene3D" id="3.30.360.10">
    <property type="entry name" value="Dihydrodipicolinate Reductase, domain 2"/>
    <property type="match status" value="1"/>
</dbReference>
<evidence type="ECO:0000313" key="4">
    <source>
        <dbReference type="EMBL" id="KJL37603.1"/>
    </source>
</evidence>
<keyword evidence="1" id="KW-0520">NAD</keyword>
<dbReference type="PATRIC" id="fig|92835.4.peg.3398"/>
<dbReference type="OrthoDB" id="9800252at2"/>
<feature type="domain" description="Gfo/Idh/MocA-like oxidoreductase N-terminal" evidence="2">
    <location>
        <begin position="4"/>
        <end position="114"/>
    </location>
</feature>
<dbReference type="PANTHER" id="PTHR43377">
    <property type="entry name" value="BILIVERDIN REDUCTASE A"/>
    <property type="match status" value="1"/>
</dbReference>